<dbReference type="PANTHER" id="PTHR43976:SF16">
    <property type="entry name" value="SHORT-CHAIN DEHYDROGENASE_REDUCTASE FAMILY PROTEIN"/>
    <property type="match status" value="1"/>
</dbReference>
<name>A0ABS9TQS0_9PSEU</name>
<dbReference type="PRINTS" id="PR00081">
    <property type="entry name" value="GDHRDH"/>
</dbReference>
<comment type="caution">
    <text evidence="3">The sequence shown here is derived from an EMBL/GenBank/DDBJ whole genome shotgun (WGS) entry which is preliminary data.</text>
</comment>
<dbReference type="InterPro" id="IPR051911">
    <property type="entry name" value="SDR_oxidoreductase"/>
</dbReference>
<evidence type="ECO:0000256" key="2">
    <source>
        <dbReference type="ARBA" id="ARBA00023002"/>
    </source>
</evidence>
<dbReference type="RefSeq" id="WP_241041683.1">
    <property type="nucleotide sequence ID" value="NZ_BAAAJF010000017.1"/>
</dbReference>
<dbReference type="CDD" id="cd05374">
    <property type="entry name" value="17beta-HSD-like_SDR_c"/>
    <property type="match status" value="1"/>
</dbReference>
<evidence type="ECO:0000256" key="1">
    <source>
        <dbReference type="ARBA" id="ARBA00006484"/>
    </source>
</evidence>
<evidence type="ECO:0000313" key="4">
    <source>
        <dbReference type="Proteomes" id="UP001299970"/>
    </source>
</evidence>
<dbReference type="InterPro" id="IPR002347">
    <property type="entry name" value="SDR_fam"/>
</dbReference>
<dbReference type="EMBL" id="JAKXMK010000037">
    <property type="protein sequence ID" value="MCH6170876.1"/>
    <property type="molecule type" value="Genomic_DNA"/>
</dbReference>
<dbReference type="InterPro" id="IPR036291">
    <property type="entry name" value="NAD(P)-bd_dom_sf"/>
</dbReference>
<protein>
    <submittedName>
        <fullName evidence="3">SDR family NAD(P)-dependent oxidoreductase</fullName>
    </submittedName>
</protein>
<organism evidence="3 4">
    <name type="scientific">Pseudonocardia alaniniphila</name>
    <dbReference type="NCBI Taxonomy" id="75291"/>
    <lineage>
        <taxon>Bacteria</taxon>
        <taxon>Bacillati</taxon>
        <taxon>Actinomycetota</taxon>
        <taxon>Actinomycetes</taxon>
        <taxon>Pseudonocardiales</taxon>
        <taxon>Pseudonocardiaceae</taxon>
        <taxon>Pseudonocardia</taxon>
    </lineage>
</organism>
<proteinExistence type="inferred from homology"/>
<dbReference type="SUPFAM" id="SSF51735">
    <property type="entry name" value="NAD(P)-binding Rossmann-fold domains"/>
    <property type="match status" value="1"/>
</dbReference>
<reference evidence="3 4" key="1">
    <citation type="submission" date="2022-03" db="EMBL/GenBank/DDBJ databases">
        <title>Pseudonocardia alaer sp. nov., a novel actinomycete isolated from reed forest soil.</title>
        <authorList>
            <person name="Wang L."/>
        </authorList>
    </citation>
    <scope>NUCLEOTIDE SEQUENCE [LARGE SCALE GENOMIC DNA]</scope>
    <source>
        <strain evidence="3 4">Y-16303</strain>
    </source>
</reference>
<dbReference type="Proteomes" id="UP001299970">
    <property type="component" value="Unassembled WGS sequence"/>
</dbReference>
<keyword evidence="2" id="KW-0560">Oxidoreductase</keyword>
<evidence type="ECO:0000313" key="3">
    <source>
        <dbReference type="EMBL" id="MCH6170876.1"/>
    </source>
</evidence>
<comment type="similarity">
    <text evidence="1">Belongs to the short-chain dehydrogenases/reductases (SDR) family.</text>
</comment>
<dbReference type="PANTHER" id="PTHR43976">
    <property type="entry name" value="SHORT CHAIN DEHYDROGENASE"/>
    <property type="match status" value="1"/>
</dbReference>
<keyword evidence="4" id="KW-1185">Reference proteome</keyword>
<accession>A0ABS9TQS0</accession>
<sequence length="286" mass="30602">MTSAINQPPTRRTWLITGATSGIGRSLAIAALERGDNVAMLARNSGDQARELAQRRPDQVLIVETDVRDEQSVRAAVERTVERYGRIDVVANNAGFGLFGAVEEATDAEARAVFDTNVFGVLNVLRSTLPVLREQHSGHILQSSSYLGQTAFAGVGLLAATKYAVEGIADALVDEVAPFGIKVTLVQPGLTATAFLANIDVAEPNPAYDHTVRKVQTSIGTLPPEAFNAPDRVVTAIMAAVDSDRPPLRLATGSTAAQDMQAALEFRLSELDSWREITDNVDTPTH</sequence>
<gene>
    <name evidence="3" type="ORF">MMF94_34685</name>
</gene>
<dbReference type="Pfam" id="PF00106">
    <property type="entry name" value="adh_short"/>
    <property type="match status" value="1"/>
</dbReference>
<dbReference type="Gene3D" id="3.40.50.720">
    <property type="entry name" value="NAD(P)-binding Rossmann-like Domain"/>
    <property type="match status" value="1"/>
</dbReference>